<name>A0ACB6FEV6_9PLEO</name>
<evidence type="ECO:0000313" key="2">
    <source>
        <dbReference type="Proteomes" id="UP000293547"/>
    </source>
</evidence>
<organism evidence="1 2">
    <name type="scientific">Alternaria gaisen</name>
    <dbReference type="NCBI Taxonomy" id="167740"/>
    <lineage>
        <taxon>Eukaryota</taxon>
        <taxon>Fungi</taxon>
        <taxon>Dikarya</taxon>
        <taxon>Ascomycota</taxon>
        <taxon>Pezizomycotina</taxon>
        <taxon>Dothideomycetes</taxon>
        <taxon>Pleosporomycetidae</taxon>
        <taxon>Pleosporales</taxon>
        <taxon>Pleosporineae</taxon>
        <taxon>Pleosporaceae</taxon>
        <taxon>Alternaria</taxon>
        <taxon>Alternaria sect. Alternaria</taxon>
    </lineage>
</organism>
<protein>
    <submittedName>
        <fullName evidence="1">Mitochondrial carrier</fullName>
    </submittedName>
</protein>
<proteinExistence type="predicted"/>
<reference evidence="1 2" key="1">
    <citation type="journal article" date="2019" name="bioRxiv">
        <title>Genomics, evolutionary history and diagnostics of the Alternaria alternata species group including apple and Asian pear pathotypes.</title>
        <authorList>
            <person name="Armitage A.D."/>
            <person name="Cockerton H.M."/>
            <person name="Sreenivasaprasad S."/>
            <person name="Woodhall J.W."/>
            <person name="Lane C.R."/>
            <person name="Harrison R.J."/>
            <person name="Clarkson J.P."/>
        </authorList>
    </citation>
    <scope>NUCLEOTIDE SEQUENCE [LARGE SCALE GENOMIC DNA]</scope>
    <source>
        <strain evidence="1 2">FERA 650</strain>
    </source>
</reference>
<gene>
    <name evidence="1" type="ORF">AG0111_0g9060</name>
</gene>
<keyword evidence="2" id="KW-1185">Reference proteome</keyword>
<accession>A0ACB6FEV6</accession>
<sequence length="487" mass="53817">MAAAPTEKKKASAMRSILAGASAGAVEISITYPAEFAKTRSQLNRRLPDGKKLPWPPFGKQWYAGCTTLIIGNSLKAGIRFVAFDMYKNMLADAEGKVSGPATVIAGFGAGATESLLAVTPFESIKTQLIDDRKSANPRMRGFLHGSRIIAQEKGIRGFFQGFLPTTARQAANSAVRFSSYTSLKQLAQSYVKPGEKLGAVSTFGLGGLAGIITVYTTMPIDTVKTRMQSIEARSAYKNSFDCAAKIFRDEGLLTFWSGALPRLGRLILSGGIVFTIFLDTPVVTVSVGSEARNTKDFSVHEGLLKDYSAFFNNALKPNCFKEGFERRISMPGDDSKVFALYIQLLYRPDLLSTEIKRNSELSEQECILLAELYVFMEKIMDESTKNILLEPFKIFSWERPFPVAAAQIIYSGTPEHDPARAIFVQSFFRYVQQQSLESMLDTGHPDLLRDLAFSLSKRCHKVHDKVKVGRKTVLGKRSNAPPLYFL</sequence>
<evidence type="ECO:0000313" key="1">
    <source>
        <dbReference type="EMBL" id="KAB2103011.1"/>
    </source>
</evidence>
<dbReference type="Proteomes" id="UP000293547">
    <property type="component" value="Unassembled WGS sequence"/>
</dbReference>
<comment type="caution">
    <text evidence="1">The sequence shown here is derived from an EMBL/GenBank/DDBJ whole genome shotgun (WGS) entry which is preliminary data.</text>
</comment>
<dbReference type="EMBL" id="PDWZ02000009">
    <property type="protein sequence ID" value="KAB2103011.1"/>
    <property type="molecule type" value="Genomic_DNA"/>
</dbReference>